<dbReference type="InterPro" id="IPR005484">
    <property type="entry name" value="Ribosomal_uL18_bac/plant/anim"/>
</dbReference>
<dbReference type="Pfam" id="PF00861">
    <property type="entry name" value="Ribosomal_L18p"/>
    <property type="match status" value="1"/>
</dbReference>
<name>A0A8C1ID60_CYPCA</name>
<dbReference type="GO" id="GO:0008097">
    <property type="term" value="F:5S rRNA binding"/>
    <property type="evidence" value="ECO:0007669"/>
    <property type="project" value="TreeGrafter"/>
</dbReference>
<reference evidence="9" key="1">
    <citation type="submission" date="2025-08" db="UniProtKB">
        <authorList>
            <consortium name="Ensembl"/>
        </authorList>
    </citation>
    <scope>IDENTIFICATION</scope>
</reference>
<dbReference type="Ensembl" id="ENSCCRT00010017191.1">
    <property type="protein sequence ID" value="ENSCCRP00010015784.1"/>
    <property type="gene ID" value="ENSCCRG00010006785.1"/>
</dbReference>
<dbReference type="SUPFAM" id="SSF53137">
    <property type="entry name" value="Translational machinery components"/>
    <property type="match status" value="1"/>
</dbReference>
<dbReference type="FunFam" id="3.30.420.80:FF:000005">
    <property type="entry name" value="39S ribosomal protein L18, mitochondrial"/>
    <property type="match status" value="1"/>
</dbReference>
<evidence type="ECO:0000313" key="9">
    <source>
        <dbReference type="Ensembl" id="ENSCCRP00010015784.1"/>
    </source>
</evidence>
<comment type="similarity">
    <text evidence="2">Belongs to the universal ribosomal protein uL18 family.</text>
</comment>
<dbReference type="GO" id="GO:0006412">
    <property type="term" value="P:translation"/>
    <property type="evidence" value="ECO:0007669"/>
    <property type="project" value="InterPro"/>
</dbReference>
<keyword evidence="3" id="KW-0689">Ribosomal protein</keyword>
<organism evidence="9 10">
    <name type="scientific">Cyprinus carpio</name>
    <name type="common">Common carp</name>
    <dbReference type="NCBI Taxonomy" id="7962"/>
    <lineage>
        <taxon>Eukaryota</taxon>
        <taxon>Metazoa</taxon>
        <taxon>Chordata</taxon>
        <taxon>Craniata</taxon>
        <taxon>Vertebrata</taxon>
        <taxon>Euteleostomi</taxon>
        <taxon>Actinopterygii</taxon>
        <taxon>Neopterygii</taxon>
        <taxon>Teleostei</taxon>
        <taxon>Ostariophysi</taxon>
        <taxon>Cypriniformes</taxon>
        <taxon>Cyprinidae</taxon>
        <taxon>Cyprininae</taxon>
        <taxon>Cyprinus</taxon>
    </lineage>
</organism>
<protein>
    <recommendedName>
        <fullName evidence="7">Large ribosomal subunit protein uL18m</fullName>
    </recommendedName>
    <alternativeName>
        <fullName evidence="8">39S ribosomal protein L18, mitochondrial</fullName>
    </alternativeName>
</protein>
<keyword evidence="5" id="KW-0687">Ribonucleoprotein</keyword>
<dbReference type="Gene3D" id="3.30.420.80">
    <property type="entry name" value="Ribosomal protein S11"/>
    <property type="match status" value="1"/>
</dbReference>
<evidence type="ECO:0000256" key="8">
    <source>
        <dbReference type="ARBA" id="ARBA00082661"/>
    </source>
</evidence>
<comment type="subcellular location">
    <subcellularLocation>
        <location evidence="1">Mitochondrion</location>
    </subcellularLocation>
</comment>
<evidence type="ECO:0000256" key="5">
    <source>
        <dbReference type="ARBA" id="ARBA00023274"/>
    </source>
</evidence>
<keyword evidence="10" id="KW-1185">Reference proteome</keyword>
<dbReference type="Proteomes" id="UP000694427">
    <property type="component" value="Unplaced"/>
</dbReference>
<evidence type="ECO:0000256" key="4">
    <source>
        <dbReference type="ARBA" id="ARBA00023128"/>
    </source>
</evidence>
<evidence type="ECO:0000256" key="1">
    <source>
        <dbReference type="ARBA" id="ARBA00004173"/>
    </source>
</evidence>
<dbReference type="GO" id="GO:0005840">
    <property type="term" value="C:ribosome"/>
    <property type="evidence" value="ECO:0007669"/>
    <property type="project" value="UniProtKB-KW"/>
</dbReference>
<evidence type="ECO:0000256" key="3">
    <source>
        <dbReference type="ARBA" id="ARBA00022980"/>
    </source>
</evidence>
<dbReference type="GO" id="GO:0003735">
    <property type="term" value="F:structural constituent of ribosome"/>
    <property type="evidence" value="ECO:0007669"/>
    <property type="project" value="InterPro"/>
</dbReference>
<dbReference type="PANTHER" id="PTHR12899:SF3">
    <property type="entry name" value="LARGE RIBOSOMAL SUBUNIT PROTEIN UL18M"/>
    <property type="match status" value="1"/>
</dbReference>
<evidence type="ECO:0000256" key="2">
    <source>
        <dbReference type="ARBA" id="ARBA00007116"/>
    </source>
</evidence>
<dbReference type="InterPro" id="IPR036967">
    <property type="entry name" value="Ribosomal_uS11_sf"/>
</dbReference>
<sequence length="212" mass="24354">MALFSDVCRSVRTLLGQCQRSTAAAAWSHSQSSRKYSQTAPEPEPVISDNEAINKTFVNRNPRNLEQMALAVKDRGWATVWPSRQYYHRLMFRRTQHHITAEVYSSDSVDPVLSCSTKEWALKRELGSTRSVAACRAVGEVLAQRCREAGITRIVYREVPWKFRSESVSFFPSMLFKYYTLMVKICRLIHANFFSTAESDILGSHERGWRHA</sequence>
<reference evidence="9" key="2">
    <citation type="submission" date="2025-09" db="UniProtKB">
        <authorList>
            <consortium name="Ensembl"/>
        </authorList>
    </citation>
    <scope>IDENTIFICATION</scope>
</reference>
<dbReference type="InterPro" id="IPR057268">
    <property type="entry name" value="Ribosomal_L18"/>
</dbReference>
<dbReference type="GO" id="GO:0005743">
    <property type="term" value="C:mitochondrial inner membrane"/>
    <property type="evidence" value="ECO:0007669"/>
    <property type="project" value="UniProtKB-ARBA"/>
</dbReference>
<keyword evidence="4" id="KW-0496">Mitochondrion</keyword>
<evidence type="ECO:0000256" key="7">
    <source>
        <dbReference type="ARBA" id="ARBA00069051"/>
    </source>
</evidence>
<dbReference type="CDD" id="cd00432">
    <property type="entry name" value="Ribosomal_L18_L5e"/>
    <property type="match status" value="1"/>
</dbReference>
<dbReference type="GO" id="GO:1990904">
    <property type="term" value="C:ribonucleoprotein complex"/>
    <property type="evidence" value="ECO:0007669"/>
    <property type="project" value="UniProtKB-KW"/>
</dbReference>
<accession>A0A8C1ID60</accession>
<proteinExistence type="inferred from homology"/>
<dbReference type="PANTHER" id="PTHR12899">
    <property type="entry name" value="39S RIBOSOMAL PROTEIN L18, MITOCHONDRIAL"/>
    <property type="match status" value="1"/>
</dbReference>
<comment type="function">
    <text evidence="6">Together with thiosulfate sulfurtransferase (TST), acts as a mitochondrial import factor for the cytosolic 5S rRNA. The precursor form shows RNA chaperone activity; is able to fold the 5S rRNA into an import-competent conformation that is recognized by rhodanese (TST). Both the cytoplasmic and mitochondrial forms are able to bind to the helix IV-loop D in the gamma domain of the 5S rRNA.</text>
</comment>
<evidence type="ECO:0000256" key="6">
    <source>
        <dbReference type="ARBA" id="ARBA00059887"/>
    </source>
</evidence>
<evidence type="ECO:0000313" key="10">
    <source>
        <dbReference type="Proteomes" id="UP000694427"/>
    </source>
</evidence>
<dbReference type="AlphaFoldDB" id="A0A8C1ID60"/>